<sequence>MAWLNSSINCCAAGEDAGRCDKPEKSMRLVNGQPQLRSPPLPQTLKRPQTASTFDRPQTRGKDWIRSFSRASSRGSFTLRRNTSSRASSRMVISAPYNFQHHTETSFCEGTRESNRQGFTKIATVGIEHIFARKPVTPLPEFGPRNVDGKSDRALLHMRSESALEFRIPRKPLLSTVMERRSMNTEELLTALANDSSNERPARLRADTEPTCVRKELDDAIERRSVYLTSRPTSRASRVESRHERRESIYSESTEPMPTMTKLPLHHPEHRPQTAPPRSRRLKSVDSSLHAPKLLKERPLPPPHSLSFSKPLMSPPEENPCPVFLPGCSHPAPDKNHSRHISLDSVTNTPKPVTSREGFYQCVENPQSVSSVSSMGSELDGNEDYEATSWSESPSLGHGDKNVKELGYGMRFGVDSKKLQVAPPSEDETRACGESDKGEEARWSMAYGHGRGSVGIAL</sequence>
<accession>A0A5M9JWM1</accession>
<feature type="region of interest" description="Disordered" evidence="1">
    <location>
        <begin position="32"/>
        <end position="61"/>
    </location>
</feature>
<dbReference type="VEuPathDB" id="FungiDB:MFRU_001g02070"/>
<feature type="region of interest" description="Disordered" evidence="1">
    <location>
        <begin position="370"/>
        <end position="398"/>
    </location>
</feature>
<feature type="compositionally biased region" description="Basic and acidic residues" evidence="1">
    <location>
        <begin position="237"/>
        <end position="249"/>
    </location>
</feature>
<keyword evidence="3" id="KW-1185">Reference proteome</keyword>
<name>A0A5M9JWM1_MONFR</name>
<feature type="compositionally biased region" description="Polar residues" evidence="1">
    <location>
        <begin position="46"/>
        <end position="56"/>
    </location>
</feature>
<dbReference type="EMBL" id="VICG01000003">
    <property type="protein sequence ID" value="KAA8573928.1"/>
    <property type="molecule type" value="Genomic_DNA"/>
</dbReference>
<feature type="compositionally biased region" description="Basic and acidic residues" evidence="1">
    <location>
        <begin position="427"/>
        <end position="442"/>
    </location>
</feature>
<dbReference type="AlphaFoldDB" id="A0A5M9JWM1"/>
<evidence type="ECO:0000313" key="2">
    <source>
        <dbReference type="EMBL" id="KAA8573928.1"/>
    </source>
</evidence>
<evidence type="ECO:0000313" key="3">
    <source>
        <dbReference type="Proteomes" id="UP000322873"/>
    </source>
</evidence>
<dbReference type="Proteomes" id="UP000322873">
    <property type="component" value="Unassembled WGS sequence"/>
</dbReference>
<protein>
    <submittedName>
        <fullName evidence="2">Uncharacterized protein</fullName>
    </submittedName>
</protein>
<reference evidence="2 3" key="1">
    <citation type="submission" date="2019-06" db="EMBL/GenBank/DDBJ databases">
        <title>Genome Sequence of the Brown Rot Fungal Pathogen Monilinia fructicola.</title>
        <authorList>
            <person name="De Miccolis Angelini R.M."/>
            <person name="Landi L."/>
            <person name="Abate D."/>
            <person name="Pollastro S."/>
            <person name="Romanazzi G."/>
            <person name="Faretra F."/>
        </authorList>
    </citation>
    <scope>NUCLEOTIDE SEQUENCE [LARGE SCALE GENOMIC DNA]</scope>
    <source>
        <strain evidence="2 3">Mfrc123</strain>
    </source>
</reference>
<feature type="region of interest" description="Disordered" evidence="1">
    <location>
        <begin position="230"/>
        <end position="315"/>
    </location>
</feature>
<feature type="region of interest" description="Disordered" evidence="1">
    <location>
        <begin position="420"/>
        <end position="444"/>
    </location>
</feature>
<feature type="region of interest" description="Disordered" evidence="1">
    <location>
        <begin position="335"/>
        <end position="354"/>
    </location>
</feature>
<comment type="caution">
    <text evidence="2">The sequence shown here is derived from an EMBL/GenBank/DDBJ whole genome shotgun (WGS) entry which is preliminary data.</text>
</comment>
<proteinExistence type="predicted"/>
<gene>
    <name evidence="2" type="ORF">EYC84_005473</name>
</gene>
<organism evidence="2 3">
    <name type="scientific">Monilinia fructicola</name>
    <name type="common">Brown rot fungus</name>
    <name type="synonym">Ciboria fructicola</name>
    <dbReference type="NCBI Taxonomy" id="38448"/>
    <lineage>
        <taxon>Eukaryota</taxon>
        <taxon>Fungi</taxon>
        <taxon>Dikarya</taxon>
        <taxon>Ascomycota</taxon>
        <taxon>Pezizomycotina</taxon>
        <taxon>Leotiomycetes</taxon>
        <taxon>Helotiales</taxon>
        <taxon>Sclerotiniaceae</taxon>
        <taxon>Monilinia</taxon>
    </lineage>
</organism>
<evidence type="ECO:0000256" key="1">
    <source>
        <dbReference type="SAM" id="MobiDB-lite"/>
    </source>
</evidence>